<proteinExistence type="predicted"/>
<sequence length="141" mass="15965">MRFPDVEVCIADLLRPLVAEDDHIGNFIIVDFDEMVLETGWEDTPFIELHELDGDIDNATFTKWPVLEVLCWGKSRDVARQTAAAVTKLIVEDNFQEQFEAGGELFDSAELIAGSAEQKTINPDNRCVTLTFQLECRPIYN</sequence>
<protein>
    <submittedName>
        <fullName evidence="1">Head-to-tail connector protein</fullName>
    </submittedName>
</protein>
<gene>
    <name evidence="1" type="primary">48</name>
    <name evidence="1" type="ORF">SEA_CHEWYVIII_48</name>
</gene>
<dbReference type="Proteomes" id="UP000221751">
    <property type="component" value="Segment"/>
</dbReference>
<dbReference type="EMBL" id="KX557288">
    <property type="protein sequence ID" value="AON97470.1"/>
    <property type="molecule type" value="Genomic_DNA"/>
</dbReference>
<evidence type="ECO:0000313" key="1">
    <source>
        <dbReference type="EMBL" id="AON97470.1"/>
    </source>
</evidence>
<keyword evidence="2" id="KW-1185">Reference proteome</keyword>
<dbReference type="RefSeq" id="YP_010754165.1">
    <property type="nucleotide sequence ID" value="NC_073456.1"/>
</dbReference>
<dbReference type="KEGG" id="vg:80018747"/>
<reference evidence="2" key="1">
    <citation type="submission" date="2016-07" db="EMBL/GenBank/DDBJ databases">
        <authorList>
            <person name="Florea S."/>
            <person name="Webb J.S."/>
            <person name="Jaromczyk J."/>
            <person name="Schardl C.L."/>
        </authorList>
    </citation>
    <scope>NUCLEOTIDE SEQUENCE [LARGE SCALE GENOMIC DNA]</scope>
</reference>
<evidence type="ECO:0000313" key="2">
    <source>
        <dbReference type="Proteomes" id="UP000221751"/>
    </source>
</evidence>
<organism evidence="1 2">
    <name type="scientific">Rhodococcus phage ChewyVIII</name>
    <dbReference type="NCBI Taxonomy" id="1887657"/>
    <lineage>
        <taxon>Viruses</taxon>
        <taxon>Duplodnaviria</taxon>
        <taxon>Heunggongvirae</taxon>
        <taxon>Uroviricota</taxon>
        <taxon>Caudoviricetes</taxon>
        <taxon>Chewyvirus</taxon>
        <taxon>Chewyvirus chewyVIII</taxon>
    </lineage>
</organism>
<name>A0A1C9EI96_9CAUD</name>
<dbReference type="GeneID" id="80018747"/>
<accession>A0A1C9EI96</accession>